<accession>A0ABS5NL70</accession>
<evidence type="ECO:0000313" key="3">
    <source>
        <dbReference type="Proteomes" id="UP000676853"/>
    </source>
</evidence>
<dbReference type="Proteomes" id="UP000676853">
    <property type="component" value="Unassembled WGS sequence"/>
</dbReference>
<dbReference type="EMBL" id="JAGXOE010000361">
    <property type="protein sequence ID" value="MBS4104673.1"/>
    <property type="molecule type" value="Genomic_DNA"/>
</dbReference>
<reference evidence="2 3" key="1">
    <citation type="submission" date="2021-04" db="EMBL/GenBank/DDBJ databases">
        <title>Whole genome sequence analysis of a thiophenic sulfur metabolizing bacteria.</title>
        <authorList>
            <person name="Akhtar N."/>
            <person name="Akram J."/>
            <person name="Aslam A."/>
        </authorList>
    </citation>
    <scope>NUCLEOTIDE SEQUENCE [LARGE SCALE GENOMIC DNA]</scope>
    <source>
        <strain evidence="2 3">3OW</strain>
    </source>
</reference>
<feature type="non-terminal residue" evidence="2">
    <location>
        <position position="176"/>
    </location>
</feature>
<comment type="caution">
    <text evidence="2">The sequence shown here is derived from an EMBL/GenBank/DDBJ whole genome shotgun (WGS) entry which is preliminary data.</text>
</comment>
<organism evidence="2 3">
    <name type="scientific">Tsukamurella paurometabola</name>
    <name type="common">Corynebacterium paurometabolum</name>
    <dbReference type="NCBI Taxonomy" id="2061"/>
    <lineage>
        <taxon>Bacteria</taxon>
        <taxon>Bacillati</taxon>
        <taxon>Actinomycetota</taxon>
        <taxon>Actinomycetes</taxon>
        <taxon>Mycobacteriales</taxon>
        <taxon>Tsukamurellaceae</taxon>
        <taxon>Tsukamurella</taxon>
    </lineage>
</organism>
<dbReference type="PANTHER" id="PTHR43767:SF1">
    <property type="entry name" value="NONRIBOSOMAL PEPTIDE SYNTHASE PES1 (EUROFUNG)-RELATED"/>
    <property type="match status" value="1"/>
</dbReference>
<protein>
    <submittedName>
        <fullName evidence="2">AMP-binding protein</fullName>
    </submittedName>
</protein>
<keyword evidence="3" id="KW-1185">Reference proteome</keyword>
<sequence length="176" mass="18353">VTYRELESRANALARGLQTRGFRRGDAIALQLQNRWEFVVALFACAKLGVVAMPVNLLLAPGDAAYQLGDSGVRAVISEDVFVPALTAALDAAEHQVEAVYLVANGGGALPAEVGGIPSTAFTDVPDADDSVVETIVEDRDILHCLYTSGTTARPKGVVTSHVAVHISALSSAVAL</sequence>
<dbReference type="InterPro" id="IPR050237">
    <property type="entry name" value="ATP-dep_AMP-bd_enzyme"/>
</dbReference>
<dbReference type="RefSeq" id="WP_212555619.1">
    <property type="nucleotide sequence ID" value="NZ_JAGXOE010000361.1"/>
</dbReference>
<dbReference type="PANTHER" id="PTHR43767">
    <property type="entry name" value="LONG-CHAIN-FATTY-ACID--COA LIGASE"/>
    <property type="match status" value="1"/>
</dbReference>
<name>A0ABS5NL70_TSUPA</name>
<dbReference type="Gene3D" id="3.40.50.980">
    <property type="match status" value="1"/>
</dbReference>
<evidence type="ECO:0000313" key="2">
    <source>
        <dbReference type="EMBL" id="MBS4104673.1"/>
    </source>
</evidence>
<dbReference type="InterPro" id="IPR000873">
    <property type="entry name" value="AMP-dep_synth/lig_dom"/>
</dbReference>
<evidence type="ECO:0000259" key="1">
    <source>
        <dbReference type="Pfam" id="PF00501"/>
    </source>
</evidence>
<gene>
    <name evidence="2" type="ORF">KFZ73_26015</name>
</gene>
<dbReference type="SUPFAM" id="SSF56801">
    <property type="entry name" value="Acetyl-CoA synthetase-like"/>
    <property type="match status" value="1"/>
</dbReference>
<feature type="domain" description="AMP-dependent synthetase/ligase" evidence="1">
    <location>
        <begin position="1"/>
        <end position="171"/>
    </location>
</feature>
<proteinExistence type="predicted"/>
<feature type="non-terminal residue" evidence="2">
    <location>
        <position position="1"/>
    </location>
</feature>
<dbReference type="Pfam" id="PF00501">
    <property type="entry name" value="AMP-binding"/>
    <property type="match status" value="1"/>
</dbReference>